<name>A0A919RWC0_9CLOT</name>
<feature type="transmembrane region" description="Helical" evidence="6">
    <location>
        <begin position="73"/>
        <end position="95"/>
    </location>
</feature>
<evidence type="ECO:0000256" key="2">
    <source>
        <dbReference type="ARBA" id="ARBA00012438"/>
    </source>
</evidence>
<comment type="catalytic activity">
    <reaction evidence="1">
        <text>ATP + protein L-histidine = ADP + protein N-phospho-L-histidine.</text>
        <dbReference type="EC" id="2.7.13.3"/>
    </reaction>
</comment>
<sequence length="643" mass="75500">MDKKDVLIDSLYIDNKKVIKFWPMYIISFAFLIIAFIISEEIADYLVRIINIIICFGVMLMTAATSKFSKYKLFIFSGICFFIIGLLNSIHITTVTSVNEYLYYSDLYIQIKNLAESLYLFMALKLIYNNYSSSKALMQYVFLLLFAVILMQMSIYFHVNVFVIRMYILAIILILASISLIKSLINTTSENNKINYFSIFISLLVITYYLNFINLFIYKPFIQLMIEEFTFLAYSIIYISLSEKLLNKPYKTIFNDTYERTLQLEVLNREIYLKNKEMENGRKYLKERETVYRTLFNNIPLPMVIINNNNKRIIYANKQFLFLFRLKSIKDAVNKSILNFLVIKENTTVKENNCLNYEGEVSIEEKRVELEIREFMLNNETHESMLIFKDITEKRRIERIKINVEQKKLEEKMRSDFLSTISHDLKTPINVIYSAAQLIKIFLENDNYETIKKYNIINKDNCMTLIRLTNNLIDNSQINYDYLKPQLAIFNIVEIIEDTIMHLAEYIKSKDLDLIFDTEEEELLVSCDKGFIERIILNLISNAVKYTKKGSIFVNITCNDSKVFIQVIDSGKGISKEYLENAFKKYMVTDKSRVTTEKSTGLGLYVVKSLVELQGGQVIIESNKDKGTKVELQFMKEKGYEKF</sequence>
<evidence type="ECO:0000256" key="4">
    <source>
        <dbReference type="ARBA" id="ARBA00022777"/>
    </source>
</evidence>
<dbReference type="Gene3D" id="3.30.450.20">
    <property type="entry name" value="PAS domain"/>
    <property type="match status" value="1"/>
</dbReference>
<evidence type="ECO:0000313" key="9">
    <source>
        <dbReference type="Proteomes" id="UP000679179"/>
    </source>
</evidence>
<evidence type="ECO:0000256" key="3">
    <source>
        <dbReference type="ARBA" id="ARBA00022553"/>
    </source>
</evidence>
<dbReference type="EC" id="2.7.13.3" evidence="2"/>
<keyword evidence="6" id="KW-1133">Transmembrane helix</keyword>
<dbReference type="Gene3D" id="1.10.287.130">
    <property type="match status" value="1"/>
</dbReference>
<keyword evidence="6" id="KW-0812">Transmembrane</keyword>
<feature type="transmembrane region" description="Helical" evidence="6">
    <location>
        <begin position="197"/>
        <end position="218"/>
    </location>
</feature>
<feature type="domain" description="Histidine kinase" evidence="7">
    <location>
        <begin position="420"/>
        <end position="638"/>
    </location>
</feature>
<dbReference type="InterPro" id="IPR035965">
    <property type="entry name" value="PAS-like_dom_sf"/>
</dbReference>
<organism evidence="8 9">
    <name type="scientific">Clostridium polyendosporum</name>
    <dbReference type="NCBI Taxonomy" id="69208"/>
    <lineage>
        <taxon>Bacteria</taxon>
        <taxon>Bacillati</taxon>
        <taxon>Bacillota</taxon>
        <taxon>Clostridia</taxon>
        <taxon>Eubacteriales</taxon>
        <taxon>Clostridiaceae</taxon>
        <taxon>Clostridium</taxon>
    </lineage>
</organism>
<feature type="transmembrane region" description="Helical" evidence="6">
    <location>
        <begin position="21"/>
        <end position="39"/>
    </location>
</feature>
<dbReference type="InterPro" id="IPR003594">
    <property type="entry name" value="HATPase_dom"/>
</dbReference>
<dbReference type="InterPro" id="IPR003661">
    <property type="entry name" value="HisK_dim/P_dom"/>
</dbReference>
<feature type="transmembrane region" description="Helical" evidence="6">
    <location>
        <begin position="164"/>
        <end position="185"/>
    </location>
</feature>
<dbReference type="PRINTS" id="PR00344">
    <property type="entry name" value="BCTRLSENSOR"/>
</dbReference>
<keyword evidence="3" id="KW-0597">Phosphoprotein</keyword>
<evidence type="ECO:0000259" key="7">
    <source>
        <dbReference type="PROSITE" id="PS50109"/>
    </source>
</evidence>
<keyword evidence="4 8" id="KW-0418">Kinase</keyword>
<dbReference type="Pfam" id="PF02518">
    <property type="entry name" value="HATPase_c"/>
    <property type="match status" value="1"/>
</dbReference>
<dbReference type="EMBL" id="BOPZ01000002">
    <property type="protein sequence ID" value="GIM27672.1"/>
    <property type="molecule type" value="Genomic_DNA"/>
</dbReference>
<dbReference type="SUPFAM" id="SSF55785">
    <property type="entry name" value="PYP-like sensor domain (PAS domain)"/>
    <property type="match status" value="1"/>
</dbReference>
<dbReference type="InterPro" id="IPR004358">
    <property type="entry name" value="Sig_transdc_His_kin-like_C"/>
</dbReference>
<dbReference type="CDD" id="cd00082">
    <property type="entry name" value="HisKA"/>
    <property type="match status" value="1"/>
</dbReference>
<feature type="transmembrane region" description="Helical" evidence="6">
    <location>
        <begin position="107"/>
        <end position="128"/>
    </location>
</feature>
<dbReference type="GO" id="GO:0000155">
    <property type="term" value="F:phosphorelay sensor kinase activity"/>
    <property type="evidence" value="ECO:0007669"/>
    <property type="project" value="InterPro"/>
</dbReference>
<dbReference type="AlphaFoldDB" id="A0A919RWC0"/>
<dbReference type="PROSITE" id="PS50109">
    <property type="entry name" value="HIS_KIN"/>
    <property type="match status" value="1"/>
</dbReference>
<dbReference type="SMART" id="SM00388">
    <property type="entry name" value="HisKA"/>
    <property type="match status" value="1"/>
</dbReference>
<feature type="transmembrane region" description="Helical" evidence="6">
    <location>
        <begin position="45"/>
        <end position="66"/>
    </location>
</feature>
<keyword evidence="9" id="KW-1185">Reference proteome</keyword>
<dbReference type="Proteomes" id="UP000679179">
    <property type="component" value="Unassembled WGS sequence"/>
</dbReference>
<feature type="transmembrane region" description="Helical" evidence="6">
    <location>
        <begin position="140"/>
        <end position="158"/>
    </location>
</feature>
<dbReference type="Gene3D" id="3.30.565.10">
    <property type="entry name" value="Histidine kinase-like ATPase, C-terminal domain"/>
    <property type="match status" value="1"/>
</dbReference>
<accession>A0A919RWC0</accession>
<dbReference type="Pfam" id="PF00512">
    <property type="entry name" value="HisKA"/>
    <property type="match status" value="1"/>
</dbReference>
<evidence type="ECO:0000313" key="8">
    <source>
        <dbReference type="EMBL" id="GIM27672.1"/>
    </source>
</evidence>
<gene>
    <name evidence="8" type="ORF">CPJCM30710_03380</name>
</gene>
<protein>
    <recommendedName>
        <fullName evidence="2">histidine kinase</fullName>
        <ecNumber evidence="2">2.7.13.3</ecNumber>
    </recommendedName>
</protein>
<dbReference type="InterPro" id="IPR036097">
    <property type="entry name" value="HisK_dim/P_sf"/>
</dbReference>
<dbReference type="InterPro" id="IPR000014">
    <property type="entry name" value="PAS"/>
</dbReference>
<keyword evidence="6" id="KW-0472">Membrane</keyword>
<dbReference type="SUPFAM" id="SSF55874">
    <property type="entry name" value="ATPase domain of HSP90 chaperone/DNA topoisomerase II/histidine kinase"/>
    <property type="match status" value="1"/>
</dbReference>
<evidence type="ECO:0000256" key="5">
    <source>
        <dbReference type="ARBA" id="ARBA00023012"/>
    </source>
</evidence>
<keyword evidence="4 8" id="KW-0808">Transferase</keyword>
<reference evidence="8" key="1">
    <citation type="submission" date="2021-03" db="EMBL/GenBank/DDBJ databases">
        <title>Taxonomic study of Clostridium polyendosporum from meadow-gley soil under rice.</title>
        <authorList>
            <person name="Kobayashi H."/>
            <person name="Tanizawa Y."/>
            <person name="Yagura M."/>
        </authorList>
    </citation>
    <scope>NUCLEOTIDE SEQUENCE</scope>
    <source>
        <strain evidence="8">JCM 30710</strain>
    </source>
</reference>
<dbReference type="Pfam" id="PF13188">
    <property type="entry name" value="PAS_8"/>
    <property type="match status" value="1"/>
</dbReference>
<evidence type="ECO:0000256" key="1">
    <source>
        <dbReference type="ARBA" id="ARBA00000085"/>
    </source>
</evidence>
<dbReference type="RefSeq" id="WP_212902429.1">
    <property type="nucleotide sequence ID" value="NZ_BOPZ01000002.1"/>
</dbReference>
<dbReference type="InterPro" id="IPR036890">
    <property type="entry name" value="HATPase_C_sf"/>
</dbReference>
<dbReference type="PANTHER" id="PTHR43547">
    <property type="entry name" value="TWO-COMPONENT HISTIDINE KINASE"/>
    <property type="match status" value="1"/>
</dbReference>
<evidence type="ECO:0000256" key="6">
    <source>
        <dbReference type="SAM" id="Phobius"/>
    </source>
</evidence>
<dbReference type="InterPro" id="IPR005467">
    <property type="entry name" value="His_kinase_dom"/>
</dbReference>
<dbReference type="SUPFAM" id="SSF47384">
    <property type="entry name" value="Homodimeric domain of signal transducing histidine kinase"/>
    <property type="match status" value="1"/>
</dbReference>
<proteinExistence type="predicted"/>
<keyword evidence="5" id="KW-0902">Two-component regulatory system</keyword>
<comment type="caution">
    <text evidence="8">The sequence shown here is derived from an EMBL/GenBank/DDBJ whole genome shotgun (WGS) entry which is preliminary data.</text>
</comment>
<dbReference type="SMART" id="SM00387">
    <property type="entry name" value="HATPase_c"/>
    <property type="match status" value="1"/>
</dbReference>
<dbReference type="PANTHER" id="PTHR43547:SF2">
    <property type="entry name" value="HYBRID SIGNAL TRANSDUCTION HISTIDINE KINASE C"/>
    <property type="match status" value="1"/>
</dbReference>